<organism evidence="2 3">
    <name type="scientific">Panicum virgatum</name>
    <name type="common">Blackwell switchgrass</name>
    <dbReference type="NCBI Taxonomy" id="38727"/>
    <lineage>
        <taxon>Eukaryota</taxon>
        <taxon>Viridiplantae</taxon>
        <taxon>Streptophyta</taxon>
        <taxon>Embryophyta</taxon>
        <taxon>Tracheophyta</taxon>
        <taxon>Spermatophyta</taxon>
        <taxon>Magnoliopsida</taxon>
        <taxon>Liliopsida</taxon>
        <taxon>Poales</taxon>
        <taxon>Poaceae</taxon>
        <taxon>PACMAD clade</taxon>
        <taxon>Panicoideae</taxon>
        <taxon>Panicodae</taxon>
        <taxon>Paniceae</taxon>
        <taxon>Panicinae</taxon>
        <taxon>Panicum</taxon>
        <taxon>Panicum sect. Hiantes</taxon>
    </lineage>
</organism>
<feature type="region of interest" description="Disordered" evidence="1">
    <location>
        <begin position="25"/>
        <end position="77"/>
    </location>
</feature>
<sequence>MTAHHHETRDLLVLAHTAGHIRRAEHETGEADIVHGPAPGPPCTRRKRKKSPTKARKGKRRLSTKARKPPGPAASPLEMEMSTPLVARTLMRSRSLGTTTVVRRTSTAVSCSRPPSLEKWTRSTLPRSTAELAVAPLRALEEVGGGGLGGQHKHGGTGAARGRGDDLEHERGHRRHRRTRAATAATDSRRHRRPSGGASGTGGGLAEARQGLGDGARWRTGRWPLAPWQTGRSGMGTTPESGGWPLAGGVGAGWSGR</sequence>
<protein>
    <submittedName>
        <fullName evidence="2">Uncharacterized protein</fullName>
    </submittedName>
</protein>
<dbReference type="Proteomes" id="UP000823388">
    <property type="component" value="Chromosome 4N"/>
</dbReference>
<feature type="compositionally biased region" description="Polar residues" evidence="1">
    <location>
        <begin position="230"/>
        <end position="240"/>
    </location>
</feature>
<evidence type="ECO:0000256" key="1">
    <source>
        <dbReference type="SAM" id="MobiDB-lite"/>
    </source>
</evidence>
<dbReference type="EMBL" id="CM029044">
    <property type="protein sequence ID" value="KAG2605935.1"/>
    <property type="molecule type" value="Genomic_DNA"/>
</dbReference>
<evidence type="ECO:0000313" key="2">
    <source>
        <dbReference type="EMBL" id="KAG2605935.1"/>
    </source>
</evidence>
<proteinExistence type="predicted"/>
<gene>
    <name evidence="2" type="ORF">PVAP13_4NG165864</name>
</gene>
<feature type="compositionally biased region" description="Basic and acidic residues" evidence="1">
    <location>
        <begin position="162"/>
        <end position="171"/>
    </location>
</feature>
<feature type="region of interest" description="Disordered" evidence="1">
    <location>
        <begin position="143"/>
        <end position="257"/>
    </location>
</feature>
<accession>A0A8T0T9L3</accession>
<name>A0A8T0T9L3_PANVG</name>
<feature type="compositionally biased region" description="Gly residues" evidence="1">
    <location>
        <begin position="245"/>
        <end position="257"/>
    </location>
</feature>
<feature type="compositionally biased region" description="Basic residues" evidence="1">
    <location>
        <begin position="44"/>
        <end position="68"/>
    </location>
</feature>
<reference evidence="2" key="1">
    <citation type="submission" date="2020-05" db="EMBL/GenBank/DDBJ databases">
        <title>WGS assembly of Panicum virgatum.</title>
        <authorList>
            <person name="Lovell J.T."/>
            <person name="Jenkins J."/>
            <person name="Shu S."/>
            <person name="Juenger T.E."/>
            <person name="Schmutz J."/>
        </authorList>
    </citation>
    <scope>NUCLEOTIDE SEQUENCE</scope>
    <source>
        <strain evidence="2">AP13</strain>
    </source>
</reference>
<comment type="caution">
    <text evidence="2">The sequence shown here is derived from an EMBL/GenBank/DDBJ whole genome shotgun (WGS) entry which is preliminary data.</text>
</comment>
<evidence type="ECO:0000313" key="3">
    <source>
        <dbReference type="Proteomes" id="UP000823388"/>
    </source>
</evidence>
<dbReference type="AlphaFoldDB" id="A0A8T0T9L3"/>
<feature type="compositionally biased region" description="Gly residues" evidence="1">
    <location>
        <begin position="143"/>
        <end position="161"/>
    </location>
</feature>
<keyword evidence="3" id="KW-1185">Reference proteome</keyword>